<keyword evidence="8" id="KW-0808">Transferase</keyword>
<comment type="caution">
    <text evidence="20">The sequence shown here is derived from an EMBL/GenBank/DDBJ whole genome shotgun (WGS) entry which is preliminary data.</text>
</comment>
<comment type="subcellular location">
    <subcellularLocation>
        <location evidence="3">Chromosome</location>
    </subcellularLocation>
    <subcellularLocation>
        <location evidence="4">Endomembrane system</location>
    </subcellularLocation>
    <subcellularLocation>
        <location evidence="2">Nucleus</location>
    </subcellularLocation>
</comment>
<keyword evidence="15" id="KW-0539">Nucleus</keyword>
<dbReference type="FunFam" id="3.40.50.10330:FF:000005">
    <property type="entry name" value="Sphingosine kinase 2"/>
    <property type="match status" value="1"/>
</dbReference>
<dbReference type="SMART" id="SM00414">
    <property type="entry name" value="H2A"/>
    <property type="match status" value="1"/>
</dbReference>
<dbReference type="GO" id="GO:0046982">
    <property type="term" value="F:protein heterodimerization activity"/>
    <property type="evidence" value="ECO:0007669"/>
    <property type="project" value="InterPro"/>
</dbReference>
<dbReference type="GO" id="GO:0005524">
    <property type="term" value="F:ATP binding"/>
    <property type="evidence" value="ECO:0007669"/>
    <property type="project" value="UniProtKB-KW"/>
</dbReference>
<proteinExistence type="predicted"/>
<dbReference type="InterPro" id="IPR017438">
    <property type="entry name" value="ATP-NAD_kinase_N"/>
</dbReference>
<protein>
    <recommendedName>
        <fullName evidence="6">Histone H2A</fullName>
        <ecNumber evidence="17">2.7.1.91</ecNumber>
    </recommendedName>
</protein>
<dbReference type="EMBL" id="CAJNRE010006617">
    <property type="protein sequence ID" value="CAF2057224.1"/>
    <property type="molecule type" value="Genomic_DNA"/>
</dbReference>
<dbReference type="PANTHER" id="PTHR12358:SF112">
    <property type="entry name" value="LD11247P-RELATED"/>
    <property type="match status" value="1"/>
</dbReference>
<evidence type="ECO:0000256" key="6">
    <source>
        <dbReference type="ARBA" id="ARBA00017642"/>
    </source>
</evidence>
<dbReference type="SMART" id="SM00506">
    <property type="entry name" value="A1pp"/>
    <property type="match status" value="1"/>
</dbReference>
<keyword evidence="9" id="KW-0547">Nucleotide-binding</keyword>
<dbReference type="CDD" id="cd00074">
    <property type="entry name" value="HFD_H2A"/>
    <property type="match status" value="1"/>
</dbReference>
<evidence type="ECO:0000313" key="21">
    <source>
        <dbReference type="Proteomes" id="UP000663824"/>
    </source>
</evidence>
<evidence type="ECO:0000256" key="10">
    <source>
        <dbReference type="ARBA" id="ARBA00022777"/>
    </source>
</evidence>
<dbReference type="Pfam" id="PF16211">
    <property type="entry name" value="Histone_H2A_C"/>
    <property type="match status" value="1"/>
</dbReference>
<dbReference type="Pfam" id="PF01661">
    <property type="entry name" value="Macro"/>
    <property type="match status" value="1"/>
</dbReference>
<dbReference type="Gene3D" id="1.10.20.10">
    <property type="entry name" value="Histone, subunit A"/>
    <property type="match status" value="1"/>
</dbReference>
<dbReference type="GO" id="GO:0016020">
    <property type="term" value="C:membrane"/>
    <property type="evidence" value="ECO:0007669"/>
    <property type="project" value="TreeGrafter"/>
</dbReference>
<dbReference type="GO" id="GO:0046512">
    <property type="term" value="P:sphingosine biosynthetic process"/>
    <property type="evidence" value="ECO:0007669"/>
    <property type="project" value="TreeGrafter"/>
</dbReference>
<evidence type="ECO:0000256" key="3">
    <source>
        <dbReference type="ARBA" id="ARBA00004286"/>
    </source>
</evidence>
<dbReference type="SMART" id="SM00046">
    <property type="entry name" value="DAGKc"/>
    <property type="match status" value="1"/>
</dbReference>
<dbReference type="InterPro" id="IPR045540">
    <property type="entry name" value="YegS/DAGK_C"/>
</dbReference>
<evidence type="ECO:0000256" key="4">
    <source>
        <dbReference type="ARBA" id="ARBA00004308"/>
    </source>
</evidence>
<evidence type="ECO:0000256" key="17">
    <source>
        <dbReference type="ARBA" id="ARBA00044037"/>
    </source>
</evidence>
<evidence type="ECO:0000256" key="8">
    <source>
        <dbReference type="ARBA" id="ARBA00022679"/>
    </source>
</evidence>
<dbReference type="InterPro" id="IPR007125">
    <property type="entry name" value="H2A/H2B/H3"/>
</dbReference>
<dbReference type="Gene3D" id="3.40.220.10">
    <property type="entry name" value="Leucine Aminopeptidase, subunit E, domain 1"/>
    <property type="match status" value="1"/>
</dbReference>
<keyword evidence="7" id="KW-0158">Chromosome</keyword>
<dbReference type="EC" id="2.7.1.91" evidence="17"/>
<dbReference type="SUPFAM" id="SSF52949">
    <property type="entry name" value="Macro domain-like"/>
    <property type="match status" value="1"/>
</dbReference>
<keyword evidence="11" id="KW-0067">ATP-binding</keyword>
<dbReference type="InterPro" id="IPR043472">
    <property type="entry name" value="Macro_dom-like"/>
</dbReference>
<dbReference type="InterPro" id="IPR001206">
    <property type="entry name" value="Diacylglycerol_kinase_cat_dom"/>
</dbReference>
<dbReference type="PROSITE" id="PS51154">
    <property type="entry name" value="MACRO"/>
    <property type="match status" value="1"/>
</dbReference>
<dbReference type="Pfam" id="PF00125">
    <property type="entry name" value="Histone"/>
    <property type="match status" value="1"/>
</dbReference>
<feature type="domain" description="Macro" evidence="19">
    <location>
        <begin position="182"/>
        <end position="368"/>
    </location>
</feature>
<dbReference type="Pfam" id="PF19279">
    <property type="entry name" value="YegS_C"/>
    <property type="match status" value="1"/>
</dbReference>
<dbReference type="GO" id="GO:0030527">
    <property type="term" value="F:structural constituent of chromatin"/>
    <property type="evidence" value="ECO:0007669"/>
    <property type="project" value="InterPro"/>
</dbReference>
<evidence type="ECO:0000256" key="9">
    <source>
        <dbReference type="ARBA" id="ARBA00022741"/>
    </source>
</evidence>
<reference evidence="20" key="1">
    <citation type="submission" date="2021-02" db="EMBL/GenBank/DDBJ databases">
        <authorList>
            <person name="Nowell W R."/>
        </authorList>
    </citation>
    <scope>NUCLEOTIDE SEQUENCE</scope>
</reference>
<dbReference type="GO" id="GO:0006325">
    <property type="term" value="P:chromatin organization"/>
    <property type="evidence" value="ECO:0007669"/>
    <property type="project" value="UniProtKB-KW"/>
</dbReference>
<dbReference type="GO" id="GO:0005737">
    <property type="term" value="C:cytoplasm"/>
    <property type="evidence" value="ECO:0007669"/>
    <property type="project" value="UniProtKB-ARBA"/>
</dbReference>
<keyword evidence="10" id="KW-0418">Kinase</keyword>
<evidence type="ECO:0000259" key="19">
    <source>
        <dbReference type="PROSITE" id="PS51154"/>
    </source>
</evidence>
<dbReference type="InterPro" id="IPR002119">
    <property type="entry name" value="Histone_H2A"/>
</dbReference>
<dbReference type="Gene3D" id="3.40.50.10330">
    <property type="entry name" value="Probable inorganic polyphosphate/atp-NAD kinase, domain 1"/>
    <property type="match status" value="1"/>
</dbReference>
<dbReference type="SUPFAM" id="SSF111331">
    <property type="entry name" value="NAD kinase/diacylglycerol kinase-like"/>
    <property type="match status" value="1"/>
</dbReference>
<dbReference type="Pfam" id="PF00781">
    <property type="entry name" value="DAGK_cat"/>
    <property type="match status" value="1"/>
</dbReference>
<dbReference type="InterPro" id="IPR016064">
    <property type="entry name" value="NAD/diacylglycerol_kinase_sf"/>
</dbReference>
<evidence type="ECO:0000256" key="12">
    <source>
        <dbReference type="ARBA" id="ARBA00022853"/>
    </source>
</evidence>
<dbReference type="PANTHER" id="PTHR12358">
    <property type="entry name" value="SPHINGOSINE KINASE"/>
    <property type="match status" value="1"/>
</dbReference>
<feature type="domain" description="DAGKc" evidence="18">
    <location>
        <begin position="521"/>
        <end position="670"/>
    </location>
</feature>
<accession>A0A816Q529</accession>
<dbReference type="InterPro" id="IPR032454">
    <property type="entry name" value="Histone_H2A_C"/>
</dbReference>
<evidence type="ECO:0000256" key="11">
    <source>
        <dbReference type="ARBA" id="ARBA00022840"/>
    </source>
</evidence>
<evidence type="ECO:0000256" key="14">
    <source>
        <dbReference type="ARBA" id="ARBA00023136"/>
    </source>
</evidence>
<dbReference type="GO" id="GO:0012505">
    <property type="term" value="C:endomembrane system"/>
    <property type="evidence" value="ECO:0007669"/>
    <property type="project" value="UniProtKB-SubCell"/>
</dbReference>
<evidence type="ECO:0000313" key="20">
    <source>
        <dbReference type="EMBL" id="CAF2057224.1"/>
    </source>
</evidence>
<sequence>MTSTSKKTRLSRSTRAGIIFPVARIHRHLKACPTAPKRITKGASVYLASVLEYLVAEFLELSGNAARDCQRSRIIPRHILLAYANDEELFKLLRHCVVPQGGILPNVHLAAFLDKNQDDSSLPNTSISREKKKIKKKIASSTATNVKINIRKPTLAKKGQGSFSVTGTPTTKAAALQGTAVTTLSERVLVRGQKLTVVQGSIVNIKVDAIVHPTNASFYMGGDVGKALASTGGQELRNAVADAAKNATLTNSGDVTVSAAPNLSASHLIHVHSPNWNAATQDTCIGELDKAILNILNLADQQGFTSIALPSISSGRAGFPKQTAAQTILAALSKFFRQTTTTSLQQVFFVLYDPESVTVYTTELQQIKMTEGVTTTTTTSDDMQDTFSLRDQSSKQYTVKLTTAALVIQLQTNDNREQSTTINNNTQVIPIEDIYGCLCMKDNKNSIRCHLNLYLYSLRKASGVTLPFSKKSNLQRSQLLLTYAKFNDFESNFGAVTRWHQSLKRAIYLKQNLPLDIVTTKRDKRALVFINPAGGAGKAYCLVMEYVVGVWSEAEFTYHMIVTEYAGHAREFVRSIQLADWTGIVVASGDGLLYEVVNGLMSRNDWQEALKLPIGHLPCGSGNAFITNIVRYSKQPVMKTMEKFIVQAAVIIATHNVLPFDMALLDICDGRRLFSFLCTEWGVVADVDCDSEQYRFLGETRFTVEALKHMLKPRSYEGYIDYIPYDAADDTVDSNRITTDTTIAQLHRHLLPLNEPIPTDSTSTKWRRINGPFLHVLITSKACISKDVVASFRSTLSDGYLSLQYIRADGSSRIHLAKTFTKLSDGKHVDFDFVELLPIRAFRIVPADSSGNMMVDGEKIPYGPIQGEILPSVGRCMGKLPKVNEVPPSPIQGEILPSVGRCMGKLPKVNEVPPSS</sequence>
<comment type="function">
    <text evidence="1">Core component of nucleosome. Nucleosomes wrap and compact DNA into chromatin, limiting DNA accessibility to the cellular machineries which require DNA as a template. Histones thereby play a central role in transcription regulation, DNA repair, DNA replication and chromosomal stability. DNA accessibility is regulated via a complex set of post-translational modifications of histones, also called histone code, and nucleosome remodeling.</text>
</comment>
<keyword evidence="12" id="KW-0156">Chromatin regulator</keyword>
<dbReference type="FunFam" id="3.40.220.10:FF:000002">
    <property type="entry name" value="Core histone macro-H2A"/>
    <property type="match status" value="1"/>
</dbReference>
<evidence type="ECO:0000256" key="1">
    <source>
        <dbReference type="ARBA" id="ARBA00002001"/>
    </source>
</evidence>
<dbReference type="SUPFAM" id="SSF47113">
    <property type="entry name" value="Histone-fold"/>
    <property type="match status" value="1"/>
</dbReference>
<keyword evidence="13" id="KW-0238">DNA-binding</keyword>
<dbReference type="PRINTS" id="PR00620">
    <property type="entry name" value="HISTONEH2A"/>
</dbReference>
<name>A0A816Q529_9BILA</name>
<dbReference type="Proteomes" id="UP000663824">
    <property type="component" value="Unassembled WGS sequence"/>
</dbReference>
<evidence type="ECO:0000259" key="18">
    <source>
        <dbReference type="PROSITE" id="PS50146"/>
    </source>
</evidence>
<dbReference type="GO" id="GO:0042981">
    <property type="term" value="P:regulation of apoptotic process"/>
    <property type="evidence" value="ECO:0007669"/>
    <property type="project" value="UniProtKB-ARBA"/>
</dbReference>
<evidence type="ECO:0000256" key="16">
    <source>
        <dbReference type="ARBA" id="ARBA00023269"/>
    </source>
</evidence>
<evidence type="ECO:0000256" key="15">
    <source>
        <dbReference type="ARBA" id="ARBA00023242"/>
    </source>
</evidence>
<evidence type="ECO:0000256" key="7">
    <source>
        <dbReference type="ARBA" id="ARBA00022454"/>
    </source>
</evidence>
<evidence type="ECO:0000256" key="13">
    <source>
        <dbReference type="ARBA" id="ARBA00023125"/>
    </source>
</evidence>
<organism evidence="20 21">
    <name type="scientific">Rotaria magnacalcarata</name>
    <dbReference type="NCBI Taxonomy" id="392030"/>
    <lineage>
        <taxon>Eukaryota</taxon>
        <taxon>Metazoa</taxon>
        <taxon>Spiralia</taxon>
        <taxon>Gnathifera</taxon>
        <taxon>Rotifera</taxon>
        <taxon>Eurotatoria</taxon>
        <taxon>Bdelloidea</taxon>
        <taxon>Philodinida</taxon>
        <taxon>Philodinidae</taxon>
        <taxon>Rotaria</taxon>
    </lineage>
</organism>
<dbReference type="AlphaFoldDB" id="A0A816Q529"/>
<evidence type="ECO:0000256" key="5">
    <source>
        <dbReference type="ARBA" id="ARBA00011538"/>
    </source>
</evidence>
<evidence type="ECO:0000256" key="2">
    <source>
        <dbReference type="ARBA" id="ARBA00004123"/>
    </source>
</evidence>
<keyword evidence="16" id="KW-0544">Nucleosome core</keyword>
<comment type="subunit">
    <text evidence="5">The nucleosome is a histone octamer containing two molecules each of H2A, H2B, H3 and H4 assembled in one H3-H4 heterotetramer and two H2A-H2B heterodimers. The octamer wraps approximately 147 bp of DNA.</text>
</comment>
<dbReference type="InterPro" id="IPR050187">
    <property type="entry name" value="Lipid_Phosphate_FormReg"/>
</dbReference>
<dbReference type="InterPro" id="IPR002589">
    <property type="entry name" value="Macro_dom"/>
</dbReference>
<dbReference type="GO" id="GO:0003677">
    <property type="term" value="F:DNA binding"/>
    <property type="evidence" value="ECO:0007669"/>
    <property type="project" value="UniProtKB-KW"/>
</dbReference>
<dbReference type="GO" id="GO:0005634">
    <property type="term" value="C:nucleus"/>
    <property type="evidence" value="ECO:0007669"/>
    <property type="project" value="UniProtKB-SubCell"/>
</dbReference>
<gene>
    <name evidence="20" type="ORF">MBJ925_LOCUS14222</name>
</gene>
<dbReference type="InterPro" id="IPR009072">
    <property type="entry name" value="Histone-fold"/>
</dbReference>
<dbReference type="Gene3D" id="2.60.200.40">
    <property type="match status" value="1"/>
</dbReference>
<dbReference type="PROSITE" id="PS50146">
    <property type="entry name" value="DAGK"/>
    <property type="match status" value="1"/>
</dbReference>
<dbReference type="GO" id="GO:0008481">
    <property type="term" value="F:sphingosine kinase activity"/>
    <property type="evidence" value="ECO:0007669"/>
    <property type="project" value="UniProtKB-EC"/>
</dbReference>
<dbReference type="GO" id="GO:0000786">
    <property type="term" value="C:nucleosome"/>
    <property type="evidence" value="ECO:0007669"/>
    <property type="project" value="UniProtKB-KW"/>
</dbReference>
<keyword evidence="14" id="KW-0472">Membrane</keyword>